<dbReference type="Gene3D" id="3.40.50.300">
    <property type="entry name" value="P-loop containing nucleotide triphosphate hydrolases"/>
    <property type="match status" value="1"/>
</dbReference>
<evidence type="ECO:0000256" key="1">
    <source>
        <dbReference type="ARBA" id="ARBA00022679"/>
    </source>
</evidence>
<dbReference type="Proteomes" id="UP001501523">
    <property type="component" value="Unassembled WGS sequence"/>
</dbReference>
<accession>A0ABN1IIX2</accession>
<keyword evidence="4" id="KW-1185">Reference proteome</keyword>
<dbReference type="Pfam" id="PF13469">
    <property type="entry name" value="Sulfotransfer_3"/>
    <property type="match status" value="1"/>
</dbReference>
<organism evidence="3 4">
    <name type="scientific">Dokdonella soli</name>
    <dbReference type="NCBI Taxonomy" id="529810"/>
    <lineage>
        <taxon>Bacteria</taxon>
        <taxon>Pseudomonadati</taxon>
        <taxon>Pseudomonadota</taxon>
        <taxon>Gammaproteobacteria</taxon>
        <taxon>Lysobacterales</taxon>
        <taxon>Rhodanobacteraceae</taxon>
        <taxon>Dokdonella</taxon>
    </lineage>
</organism>
<dbReference type="Gene3D" id="1.25.40.10">
    <property type="entry name" value="Tetratricopeptide repeat domain"/>
    <property type="match status" value="2"/>
</dbReference>
<proteinExistence type="predicted"/>
<gene>
    <name evidence="3" type="ORF">GCM10009105_19370</name>
</gene>
<dbReference type="SMART" id="SM00028">
    <property type="entry name" value="TPR"/>
    <property type="match status" value="4"/>
</dbReference>
<evidence type="ECO:0000313" key="3">
    <source>
        <dbReference type="EMBL" id="GAA0714620.1"/>
    </source>
</evidence>
<dbReference type="SUPFAM" id="SSF48452">
    <property type="entry name" value="TPR-like"/>
    <property type="match status" value="1"/>
</dbReference>
<dbReference type="PANTHER" id="PTHR12788">
    <property type="entry name" value="PROTEIN-TYROSINE SULFOTRANSFERASE 2"/>
    <property type="match status" value="1"/>
</dbReference>
<protein>
    <submittedName>
        <fullName evidence="3">Tetratricopeptide repeat-containing sulfotransferase family protein</fullName>
    </submittedName>
</protein>
<sequence length="522" mass="58274">MPRLHGLAQTAIPQVIAVAQALEAGRVDEADRQLSGIAAAYPDHPEILRLQAGIQSQRGQHREAADSMRRAISQRPHDALYYNTLGTVLGAAGEFDDAIAALRRCCELQPDLAVAWYNLGVMLTRCVRHDDAVDALRKAVALAPGHADARALLADMLRVSDRAAEAEAGYRRIIAESPHAGMAWWGLADLKTMRFSEADTARLQSALADPRASDDDLIAMGFAFAKALDDHGRYAESLAALERANAIARRRRHWDSVAFSAHIAAITAAFTPPPAGADRTLGAEAVFIVSLPRSGSTLIEQILASHSRVEGAGELPDLPLVLAEESRRRQQPFPHWVDAANPGDWQRLGERYLQRTAHWRTRRPVFTDKLPNNWFYIGAIRAMLPAARIIGVRRDPLETCLSCYRQHLDNNEYTRTFTDLAGFWREFDRSLRHWLALHSGHVLESVYEELIARPEERIRALLDFCGLPFEPACLEFHKTRRDVRSPSAMQVREPLRRDTARAARYGRLLNPLRMALGMPLDS</sequence>
<keyword evidence="2" id="KW-0802">TPR repeat</keyword>
<feature type="repeat" description="TPR" evidence="2">
    <location>
        <begin position="79"/>
        <end position="112"/>
    </location>
</feature>
<dbReference type="InterPro" id="IPR019734">
    <property type="entry name" value="TPR_rpt"/>
</dbReference>
<dbReference type="InterPro" id="IPR027417">
    <property type="entry name" value="P-loop_NTPase"/>
</dbReference>
<comment type="caution">
    <text evidence="3">The sequence shown here is derived from an EMBL/GenBank/DDBJ whole genome shotgun (WGS) entry which is preliminary data.</text>
</comment>
<dbReference type="Pfam" id="PF13432">
    <property type="entry name" value="TPR_16"/>
    <property type="match status" value="2"/>
</dbReference>
<dbReference type="SUPFAM" id="SSF52540">
    <property type="entry name" value="P-loop containing nucleoside triphosphate hydrolases"/>
    <property type="match status" value="1"/>
</dbReference>
<dbReference type="InterPro" id="IPR011990">
    <property type="entry name" value="TPR-like_helical_dom_sf"/>
</dbReference>
<evidence type="ECO:0000256" key="2">
    <source>
        <dbReference type="PROSITE-ProRule" id="PRU00339"/>
    </source>
</evidence>
<keyword evidence="1" id="KW-0808">Transferase</keyword>
<dbReference type="PROSITE" id="PS50005">
    <property type="entry name" value="TPR"/>
    <property type="match status" value="2"/>
</dbReference>
<evidence type="ECO:0000313" key="4">
    <source>
        <dbReference type="Proteomes" id="UP001501523"/>
    </source>
</evidence>
<feature type="repeat" description="TPR" evidence="2">
    <location>
        <begin position="113"/>
        <end position="146"/>
    </location>
</feature>
<dbReference type="EMBL" id="BAAAEU010000007">
    <property type="protein sequence ID" value="GAA0714620.1"/>
    <property type="molecule type" value="Genomic_DNA"/>
</dbReference>
<dbReference type="PANTHER" id="PTHR12788:SF10">
    <property type="entry name" value="PROTEIN-TYROSINE SULFOTRANSFERASE"/>
    <property type="match status" value="1"/>
</dbReference>
<name>A0ABN1IIX2_9GAMM</name>
<dbReference type="InterPro" id="IPR026634">
    <property type="entry name" value="TPST-like"/>
</dbReference>
<reference evidence="3 4" key="1">
    <citation type="journal article" date="2019" name="Int. J. Syst. Evol. Microbiol.">
        <title>The Global Catalogue of Microorganisms (GCM) 10K type strain sequencing project: providing services to taxonomists for standard genome sequencing and annotation.</title>
        <authorList>
            <consortium name="The Broad Institute Genomics Platform"/>
            <consortium name="The Broad Institute Genome Sequencing Center for Infectious Disease"/>
            <person name="Wu L."/>
            <person name="Ma J."/>
        </authorList>
    </citation>
    <scope>NUCLEOTIDE SEQUENCE [LARGE SCALE GENOMIC DNA]</scope>
    <source>
        <strain evidence="3 4">JCM 15421</strain>
    </source>
</reference>